<proteinExistence type="predicted"/>
<feature type="region of interest" description="Disordered" evidence="1">
    <location>
        <begin position="1"/>
        <end position="135"/>
    </location>
</feature>
<evidence type="ECO:0000313" key="2">
    <source>
        <dbReference type="EMBL" id="GGB28034.1"/>
    </source>
</evidence>
<comment type="caution">
    <text evidence="2">The sequence shown here is derived from an EMBL/GenBank/DDBJ whole genome shotgun (WGS) entry which is preliminary data.</text>
</comment>
<name>A0ABQ1IBH7_9PROT</name>
<sequence length="135" mass="14699">MARPDSQRVSSSRDPAAGRPREVTADEAPLIGSAEGRDPDARDTRGPDGEPFPGVARDEAPEAPDDTDYDPVTGETDGLDATEEGIRHNAEDVFDEITDSGDPDDPGSDLADVEDEDEHEDRFPEGWPPDRRDRE</sequence>
<dbReference type="EMBL" id="BMDZ01000004">
    <property type="protein sequence ID" value="GGB28034.1"/>
    <property type="molecule type" value="Genomic_DNA"/>
</dbReference>
<reference evidence="3" key="1">
    <citation type="journal article" date="2019" name="Int. J. Syst. Evol. Microbiol.">
        <title>The Global Catalogue of Microorganisms (GCM) 10K type strain sequencing project: providing services to taxonomists for standard genome sequencing and annotation.</title>
        <authorList>
            <consortium name="The Broad Institute Genomics Platform"/>
            <consortium name="The Broad Institute Genome Sequencing Center for Infectious Disease"/>
            <person name="Wu L."/>
            <person name="Ma J."/>
        </authorList>
    </citation>
    <scope>NUCLEOTIDE SEQUENCE [LARGE SCALE GENOMIC DNA]</scope>
    <source>
        <strain evidence="3">CGMCC 1.10188</strain>
    </source>
</reference>
<gene>
    <name evidence="2" type="ORF">GCM10011505_06610</name>
</gene>
<feature type="compositionally biased region" description="Acidic residues" evidence="1">
    <location>
        <begin position="92"/>
        <end position="119"/>
    </location>
</feature>
<keyword evidence="3" id="KW-1185">Reference proteome</keyword>
<feature type="compositionally biased region" description="Basic and acidic residues" evidence="1">
    <location>
        <begin position="35"/>
        <end position="48"/>
    </location>
</feature>
<evidence type="ECO:0000256" key="1">
    <source>
        <dbReference type="SAM" id="MobiDB-lite"/>
    </source>
</evidence>
<organism evidence="2 3">
    <name type="scientific">Tistrella bauzanensis</name>
    <dbReference type="NCBI Taxonomy" id="657419"/>
    <lineage>
        <taxon>Bacteria</taxon>
        <taxon>Pseudomonadati</taxon>
        <taxon>Pseudomonadota</taxon>
        <taxon>Alphaproteobacteria</taxon>
        <taxon>Geminicoccales</taxon>
        <taxon>Geminicoccaceae</taxon>
        <taxon>Tistrella</taxon>
    </lineage>
</organism>
<accession>A0ABQ1IBH7</accession>
<protein>
    <submittedName>
        <fullName evidence="2">Uncharacterized protein</fullName>
    </submittedName>
</protein>
<dbReference type="RefSeq" id="WP_188574864.1">
    <property type="nucleotide sequence ID" value="NZ_BMDZ01000004.1"/>
</dbReference>
<feature type="compositionally biased region" description="Basic and acidic residues" evidence="1">
    <location>
        <begin position="120"/>
        <end position="135"/>
    </location>
</feature>
<evidence type="ECO:0000313" key="3">
    <source>
        <dbReference type="Proteomes" id="UP000603352"/>
    </source>
</evidence>
<dbReference type="Proteomes" id="UP000603352">
    <property type="component" value="Unassembled WGS sequence"/>
</dbReference>